<dbReference type="InterPro" id="IPR000330">
    <property type="entry name" value="SNF2_N"/>
</dbReference>
<dbReference type="Pfam" id="PF00176">
    <property type="entry name" value="SNF2-rel_dom"/>
    <property type="match status" value="1"/>
</dbReference>
<dbReference type="EMBL" id="CACRXK020014055">
    <property type="protein sequence ID" value="CAB4026184.1"/>
    <property type="molecule type" value="Genomic_DNA"/>
</dbReference>
<keyword evidence="6" id="KW-0156">Chromatin regulator</keyword>
<evidence type="ECO:0000256" key="4">
    <source>
        <dbReference type="ARBA" id="ARBA00022806"/>
    </source>
</evidence>
<dbReference type="InterPro" id="IPR014001">
    <property type="entry name" value="Helicase_ATP-bd"/>
</dbReference>
<gene>
    <name evidence="9" type="ORF">PACLA_8A074497</name>
</gene>
<dbReference type="GO" id="GO:0016887">
    <property type="term" value="F:ATP hydrolysis activity"/>
    <property type="evidence" value="ECO:0007669"/>
    <property type="project" value="TreeGrafter"/>
</dbReference>
<dbReference type="InterPro" id="IPR049730">
    <property type="entry name" value="SNF2/RAD54-like_C"/>
</dbReference>
<dbReference type="InterPro" id="IPR050520">
    <property type="entry name" value="INO80/SWR1_helicase"/>
</dbReference>
<dbReference type="CDD" id="cd18793">
    <property type="entry name" value="SF2_C_SNF"/>
    <property type="match status" value="1"/>
</dbReference>
<dbReference type="InterPro" id="IPR038718">
    <property type="entry name" value="SNF2-like_sf"/>
</dbReference>
<evidence type="ECO:0000256" key="7">
    <source>
        <dbReference type="ARBA" id="ARBA00023125"/>
    </source>
</evidence>
<evidence type="ECO:0000313" key="10">
    <source>
        <dbReference type="Proteomes" id="UP001152795"/>
    </source>
</evidence>
<evidence type="ECO:0000256" key="2">
    <source>
        <dbReference type="ARBA" id="ARBA00022741"/>
    </source>
</evidence>
<organism evidence="9 10">
    <name type="scientific">Paramuricea clavata</name>
    <name type="common">Red gorgonian</name>
    <name type="synonym">Violescent sea-whip</name>
    <dbReference type="NCBI Taxonomy" id="317549"/>
    <lineage>
        <taxon>Eukaryota</taxon>
        <taxon>Metazoa</taxon>
        <taxon>Cnidaria</taxon>
        <taxon>Anthozoa</taxon>
        <taxon>Octocorallia</taxon>
        <taxon>Malacalcyonacea</taxon>
        <taxon>Plexauridae</taxon>
        <taxon>Paramuricea</taxon>
    </lineage>
</organism>
<dbReference type="Gene3D" id="1.20.120.850">
    <property type="entry name" value="SWI2/SNF2 ATPases, N-terminal domain"/>
    <property type="match status" value="1"/>
</dbReference>
<dbReference type="GO" id="GO:0000812">
    <property type="term" value="C:Swr1 complex"/>
    <property type="evidence" value="ECO:0007669"/>
    <property type="project" value="TreeGrafter"/>
</dbReference>
<feature type="non-terminal residue" evidence="9">
    <location>
        <position position="1"/>
    </location>
</feature>
<dbReference type="PANTHER" id="PTHR45685">
    <property type="entry name" value="HELICASE SRCAP-RELATED"/>
    <property type="match status" value="1"/>
</dbReference>
<dbReference type="Gene3D" id="3.40.50.10810">
    <property type="entry name" value="Tandem AAA-ATPase domain"/>
    <property type="match status" value="1"/>
</dbReference>
<keyword evidence="3" id="KW-0378">Hydrolase</keyword>
<evidence type="ECO:0000256" key="5">
    <source>
        <dbReference type="ARBA" id="ARBA00022840"/>
    </source>
</evidence>
<dbReference type="OrthoDB" id="5979334at2759"/>
<sequence>GWTKPNAFHVCITSYKLVVQDHQSFRRKKWKYLILDEAQNIKNFKSQRWQYLLNFNTERRLLLTGTPLQNNLMELWSLMHFLMPHLFESHKDFKDWFSNPLSGMIEGSSEYNENLVKRLHKVLRPFLLRRLKSEVEKQMPQKYEHVIRCRLSKRQRVLYDDFMSQTRTKETLESGHLLSVINILMQLRKVCNHPDLFEPRPTLTSLKMTGVVYTTASLVLTALDQNPLNTINFHTMNLILTQLEFSLSAFARHRVRQLQTPQALITEIDNYTPPETPLLFPVRSELNTQSHNGHVLNHAKPNGPVSFQRPSWAATSEEHKDSTPIYPEAETLCPGYAGQRYTPPSEQDYYNAFNSTENTTNTYTTVGSSMFGEIRDSGFSTPLGQVTGEVKPVGSLPYNSRTLLKASRTLNTSEVRAYGSMNGHVGVNSAAMLEQKKLLTEKATEGTPNKALSLSSSPLTLPRLEEKRFHARQHKLRFLAAVNERRCMAQPVYGQDLVQSVTVLRNPLERTWSKISSHRPSICETLQSMTKSPQERIDEMHETVKRFVFAIPSVTSQRIHMHTCHPPPSYLARQKRIEERLQSELSDKLEILHPIIRGQLLQFPEVRLIQYDCGKLQTLDLLLRRLKAEKHRVLIFTQMTKMLNVLERFLNYHGYLYVRLDGTTRVEQRQ</sequence>
<keyword evidence="7" id="KW-0238">DNA-binding</keyword>
<comment type="caution">
    <text evidence="9">The sequence shown here is derived from an EMBL/GenBank/DDBJ whole genome shotgun (WGS) entry which is preliminary data.</text>
</comment>
<evidence type="ECO:0000256" key="8">
    <source>
        <dbReference type="ARBA" id="ARBA00023242"/>
    </source>
</evidence>
<evidence type="ECO:0000256" key="3">
    <source>
        <dbReference type="ARBA" id="ARBA00022801"/>
    </source>
</evidence>
<dbReference type="SUPFAM" id="SSF52540">
    <property type="entry name" value="P-loop containing nucleoside triphosphate hydrolases"/>
    <property type="match status" value="2"/>
</dbReference>
<dbReference type="GO" id="GO:0042393">
    <property type="term" value="F:histone binding"/>
    <property type="evidence" value="ECO:0007669"/>
    <property type="project" value="TreeGrafter"/>
</dbReference>
<keyword evidence="10" id="KW-1185">Reference proteome</keyword>
<dbReference type="FunFam" id="3.40.50.10810:FF:000005">
    <property type="entry name" value="Photoperiod-independent early flowering 1"/>
    <property type="match status" value="1"/>
</dbReference>
<accession>A0A6S7J866</accession>
<dbReference type="InterPro" id="IPR027417">
    <property type="entry name" value="P-loop_NTPase"/>
</dbReference>
<evidence type="ECO:0000256" key="6">
    <source>
        <dbReference type="ARBA" id="ARBA00022853"/>
    </source>
</evidence>
<protein>
    <submittedName>
        <fullName evidence="9">Helicase domino isoform X2</fullName>
    </submittedName>
</protein>
<keyword evidence="4 9" id="KW-0347">Helicase</keyword>
<proteinExistence type="predicted"/>
<dbReference type="PANTHER" id="PTHR45685:SF1">
    <property type="entry name" value="HELICASE SRCAP"/>
    <property type="match status" value="1"/>
</dbReference>
<dbReference type="GO" id="GO:0006338">
    <property type="term" value="P:chromatin remodeling"/>
    <property type="evidence" value="ECO:0007669"/>
    <property type="project" value="TreeGrafter"/>
</dbReference>
<dbReference type="Gene3D" id="3.40.50.300">
    <property type="entry name" value="P-loop containing nucleotide triphosphate hydrolases"/>
    <property type="match status" value="1"/>
</dbReference>
<dbReference type="AlphaFoldDB" id="A0A6S7J866"/>
<dbReference type="GO" id="GO:0005524">
    <property type="term" value="F:ATP binding"/>
    <property type="evidence" value="ECO:0007669"/>
    <property type="project" value="UniProtKB-KW"/>
</dbReference>
<evidence type="ECO:0000313" key="9">
    <source>
        <dbReference type="EMBL" id="CAB4026184.1"/>
    </source>
</evidence>
<reference evidence="9" key="1">
    <citation type="submission" date="2020-04" db="EMBL/GenBank/DDBJ databases">
        <authorList>
            <person name="Alioto T."/>
            <person name="Alioto T."/>
            <person name="Gomez Garrido J."/>
        </authorList>
    </citation>
    <scope>NUCLEOTIDE SEQUENCE</scope>
    <source>
        <strain evidence="9">A484AB</strain>
    </source>
</reference>
<comment type="subcellular location">
    <subcellularLocation>
        <location evidence="1">Nucleus</location>
    </subcellularLocation>
</comment>
<name>A0A6S7J866_PARCT</name>
<keyword evidence="2" id="KW-0547">Nucleotide-binding</keyword>
<dbReference type="Proteomes" id="UP001152795">
    <property type="component" value="Unassembled WGS sequence"/>
</dbReference>
<keyword evidence="8" id="KW-0539">Nucleus</keyword>
<keyword evidence="5" id="KW-0067">ATP-binding</keyword>
<feature type="non-terminal residue" evidence="9">
    <location>
        <position position="670"/>
    </location>
</feature>
<evidence type="ECO:0000256" key="1">
    <source>
        <dbReference type="ARBA" id="ARBA00004123"/>
    </source>
</evidence>
<dbReference type="GO" id="GO:0004386">
    <property type="term" value="F:helicase activity"/>
    <property type="evidence" value="ECO:0007669"/>
    <property type="project" value="UniProtKB-KW"/>
</dbReference>
<dbReference type="GO" id="GO:0003677">
    <property type="term" value="F:DNA binding"/>
    <property type="evidence" value="ECO:0007669"/>
    <property type="project" value="UniProtKB-KW"/>
</dbReference>
<dbReference type="PROSITE" id="PS51192">
    <property type="entry name" value="HELICASE_ATP_BIND_1"/>
    <property type="match status" value="1"/>
</dbReference>